<dbReference type="InterPro" id="IPR011990">
    <property type="entry name" value="TPR-like_helical_dom_sf"/>
</dbReference>
<evidence type="ECO:0000256" key="1">
    <source>
        <dbReference type="ARBA" id="ARBA00022737"/>
    </source>
</evidence>
<evidence type="ECO:0000313" key="10">
    <source>
        <dbReference type="EMBL" id="MDC0668345.1"/>
    </source>
</evidence>
<feature type="domain" description="Protein kinase" evidence="9">
    <location>
        <begin position="51"/>
        <end position="329"/>
    </location>
</feature>
<evidence type="ECO:0000256" key="7">
    <source>
        <dbReference type="SAM" id="MobiDB-lite"/>
    </source>
</evidence>
<feature type="transmembrane region" description="Helical" evidence="8">
    <location>
        <begin position="340"/>
        <end position="357"/>
    </location>
</feature>
<keyword evidence="10" id="KW-0808">Transferase</keyword>
<feature type="compositionally biased region" description="Low complexity" evidence="7">
    <location>
        <begin position="1027"/>
        <end position="1038"/>
    </location>
</feature>
<dbReference type="InterPro" id="IPR017441">
    <property type="entry name" value="Protein_kinase_ATP_BS"/>
</dbReference>
<feature type="repeat" description="TPR" evidence="5">
    <location>
        <begin position="631"/>
        <end position="664"/>
    </location>
</feature>
<dbReference type="PROSITE" id="PS00108">
    <property type="entry name" value="PROTEIN_KINASE_ST"/>
    <property type="match status" value="1"/>
</dbReference>
<keyword evidence="11" id="KW-1185">Reference proteome</keyword>
<comment type="caution">
    <text evidence="10">The sequence shown here is derived from an EMBL/GenBank/DDBJ whole genome shotgun (WGS) entry which is preliminary data.</text>
</comment>
<dbReference type="CDD" id="cd14014">
    <property type="entry name" value="STKc_PknB_like"/>
    <property type="match status" value="1"/>
</dbReference>
<feature type="repeat" description="TPR" evidence="5">
    <location>
        <begin position="799"/>
        <end position="832"/>
    </location>
</feature>
<feature type="compositionally biased region" description="Basic and acidic residues" evidence="7">
    <location>
        <begin position="1"/>
        <end position="10"/>
    </location>
</feature>
<feature type="region of interest" description="Disordered" evidence="7">
    <location>
        <begin position="1"/>
        <end position="41"/>
    </location>
</feature>
<evidence type="ECO:0000256" key="5">
    <source>
        <dbReference type="PROSITE-ProRule" id="PRU00339"/>
    </source>
</evidence>
<proteinExistence type="predicted"/>
<evidence type="ECO:0000256" key="6">
    <source>
        <dbReference type="PROSITE-ProRule" id="PRU10141"/>
    </source>
</evidence>
<name>A0ABT5B2L2_9BACT</name>
<keyword evidence="10" id="KW-0418">Kinase</keyword>
<dbReference type="SUPFAM" id="SSF56112">
    <property type="entry name" value="Protein kinase-like (PK-like)"/>
    <property type="match status" value="1"/>
</dbReference>
<dbReference type="PANTHER" id="PTHR45641">
    <property type="entry name" value="TETRATRICOPEPTIDE REPEAT PROTEIN (AFU_ORTHOLOGUE AFUA_6G03870)"/>
    <property type="match status" value="1"/>
</dbReference>
<keyword evidence="2 6" id="KW-0547">Nucleotide-binding</keyword>
<evidence type="ECO:0000256" key="3">
    <source>
        <dbReference type="ARBA" id="ARBA00022803"/>
    </source>
</evidence>
<keyword evidence="8" id="KW-0812">Transmembrane</keyword>
<dbReference type="InterPro" id="IPR019734">
    <property type="entry name" value="TPR_rpt"/>
</dbReference>
<gene>
    <name evidence="10" type="ORF">POL58_11370</name>
</gene>
<evidence type="ECO:0000256" key="4">
    <source>
        <dbReference type="ARBA" id="ARBA00022840"/>
    </source>
</evidence>
<dbReference type="Pfam" id="PF13374">
    <property type="entry name" value="TPR_10"/>
    <property type="match status" value="2"/>
</dbReference>
<reference evidence="10 11" key="1">
    <citation type="submission" date="2022-11" db="EMBL/GenBank/DDBJ databases">
        <title>Minimal conservation of predation-associated metabolite biosynthetic gene clusters underscores biosynthetic potential of Myxococcota including descriptions for ten novel species: Archangium lansinium sp. nov., Myxococcus landrumus sp. nov., Nannocystis bai.</title>
        <authorList>
            <person name="Ahearne A."/>
            <person name="Stevens C."/>
            <person name="Dowd S."/>
        </authorList>
    </citation>
    <scope>NUCLEOTIDE SEQUENCE [LARGE SCALE GENOMIC DNA]</scope>
    <source>
        <strain evidence="10 11">NCELM</strain>
    </source>
</reference>
<evidence type="ECO:0000259" key="9">
    <source>
        <dbReference type="PROSITE" id="PS50011"/>
    </source>
</evidence>
<dbReference type="Gene3D" id="3.30.200.20">
    <property type="entry name" value="Phosphorylase Kinase, domain 1"/>
    <property type="match status" value="1"/>
</dbReference>
<keyword evidence="8" id="KW-1133">Transmembrane helix</keyword>
<organism evidence="10 11">
    <name type="scientific">Nannocystis radixulma</name>
    <dbReference type="NCBI Taxonomy" id="2995305"/>
    <lineage>
        <taxon>Bacteria</taxon>
        <taxon>Pseudomonadati</taxon>
        <taxon>Myxococcota</taxon>
        <taxon>Polyangia</taxon>
        <taxon>Nannocystales</taxon>
        <taxon>Nannocystaceae</taxon>
        <taxon>Nannocystis</taxon>
    </lineage>
</organism>
<dbReference type="PROSITE" id="PS00107">
    <property type="entry name" value="PROTEIN_KINASE_ATP"/>
    <property type="match status" value="1"/>
</dbReference>
<feature type="binding site" evidence="6">
    <location>
        <position position="80"/>
    </location>
    <ligand>
        <name>ATP</name>
        <dbReference type="ChEBI" id="CHEBI:30616"/>
    </ligand>
</feature>
<keyword evidence="4 6" id="KW-0067">ATP-binding</keyword>
<dbReference type="Gene3D" id="1.10.510.10">
    <property type="entry name" value="Transferase(Phosphotransferase) domain 1"/>
    <property type="match status" value="1"/>
</dbReference>
<dbReference type="InterPro" id="IPR011009">
    <property type="entry name" value="Kinase-like_dom_sf"/>
</dbReference>
<keyword evidence="1" id="KW-0677">Repeat</keyword>
<protein>
    <submittedName>
        <fullName evidence="10">Serine/threonine-protein kinase</fullName>
    </submittedName>
</protein>
<dbReference type="InterPro" id="IPR008271">
    <property type="entry name" value="Ser/Thr_kinase_AS"/>
</dbReference>
<dbReference type="PROSITE" id="PS50005">
    <property type="entry name" value="TPR"/>
    <property type="match status" value="2"/>
</dbReference>
<dbReference type="InterPro" id="IPR000719">
    <property type="entry name" value="Prot_kinase_dom"/>
</dbReference>
<dbReference type="GO" id="GO:0016301">
    <property type="term" value="F:kinase activity"/>
    <property type="evidence" value="ECO:0007669"/>
    <property type="project" value="UniProtKB-KW"/>
</dbReference>
<evidence type="ECO:0000256" key="2">
    <source>
        <dbReference type="ARBA" id="ARBA00022741"/>
    </source>
</evidence>
<feature type="region of interest" description="Disordered" evidence="7">
    <location>
        <begin position="1017"/>
        <end position="1067"/>
    </location>
</feature>
<dbReference type="PROSITE" id="PS50011">
    <property type="entry name" value="PROTEIN_KINASE_DOM"/>
    <property type="match status" value="1"/>
</dbReference>
<sequence length="1067" mass="115139">MRRADEDTRVGETAPTPTRIADTLMATRDDDARPTAGSDGDLAPGDLVGRYVILDRLGAGGMGIVYAAYDPELDRRVALKLLRADLDGSTLRTGGDARTRLVREAQALAKLSHPNVVAVHDVGAAGERVWLAMEFVEGRTLTAWCERPRSVREVLDVMTAAGRGLEAAHHAGLVHRDFKPDNVMVGDDGRVRVMDLGLARRHAAIAERRELAEPATRSGSVLALEVTQAGAVLGTPAYMAPEQFQGVEVGAAADVFAYCVTFWEALHGQRPFAGATMVELVANVLEGKRRPPPPRRRAPRWLLRVLERGLAVEPVRRWPSMSALLSALARGYSRARLRSFAAVAGVVASLVVGAWTWQRADVRRRELACEEAGASIDAVWNDDARARVRAALVASGLDYAEATADKVMPWLDRQAASWRLAQTDACLDARVRGTWDGEQLARASWCLDERRLELASLVDELSRSDARVVQKAVTAASALEPIAPCRDMHQLSRLPMPPADARADGREVRSILAHARNLQAAGKYDEGLLAARTALARAKALAWPPLVAGARARLAVLLERKGQYAAAETTAEDAYFEATDASALGLASDIAIALSHLVGFQRARHDEGRRWSRHAAVLLHALAQDDELQGAYRLANLGDIEYGAGNYAAAQQHYERALAIEEPILGPNHPRVAQDLDELAQVRVALGEYTEAQALHERVLPLLEQAYGPDHPELTLTLNYLAGVHGALGHYAEARALYERALAIQRRALGPDHPELGGLLNNLANVLAVSGAIDEALPLFEQAAAIQEKALGPEHPSFATSLGNLANARTALGQLEEANQLYLRALAIQERSFGPDHPEVAGTLNNLALVQRVTGARPQALANFRRALAIYEKAFGPDNRDVAMTLANLIEFAEPTEARPLAERALAIFEKAHGPDHIELLAALYQLALIDLDTGALADARSRMMRALTIGENTLGPNDTTLIAPLQGLAAIALAEHKPAEALQLVTRARTLSEQGAPPQLTAENNFLNARALWDLSADQGPRPSPRARAGPRGRGPLPRAPGRRQAAGRRELVAGEAPLSTGRQVC</sequence>
<dbReference type="RefSeq" id="WP_271997385.1">
    <property type="nucleotide sequence ID" value="NZ_JAQNDN010000004.1"/>
</dbReference>
<dbReference type="Proteomes" id="UP001217838">
    <property type="component" value="Unassembled WGS sequence"/>
</dbReference>
<dbReference type="Gene3D" id="1.25.40.10">
    <property type="entry name" value="Tetratricopeptide repeat domain"/>
    <property type="match status" value="4"/>
</dbReference>
<evidence type="ECO:0000256" key="8">
    <source>
        <dbReference type="SAM" id="Phobius"/>
    </source>
</evidence>
<dbReference type="Pfam" id="PF00069">
    <property type="entry name" value="Pkinase"/>
    <property type="match status" value="1"/>
</dbReference>
<evidence type="ECO:0000313" key="11">
    <source>
        <dbReference type="Proteomes" id="UP001217838"/>
    </source>
</evidence>
<dbReference type="PANTHER" id="PTHR45641:SF19">
    <property type="entry name" value="NEPHROCYSTIN-3"/>
    <property type="match status" value="1"/>
</dbReference>
<keyword evidence="3 5" id="KW-0802">TPR repeat</keyword>
<keyword evidence="8" id="KW-0472">Membrane</keyword>
<dbReference type="SMART" id="SM00028">
    <property type="entry name" value="TPR"/>
    <property type="match status" value="8"/>
</dbReference>
<dbReference type="Pfam" id="PF13424">
    <property type="entry name" value="TPR_12"/>
    <property type="match status" value="3"/>
</dbReference>
<accession>A0ABT5B2L2</accession>
<dbReference type="EMBL" id="JAQNDN010000004">
    <property type="protein sequence ID" value="MDC0668345.1"/>
    <property type="molecule type" value="Genomic_DNA"/>
</dbReference>
<dbReference type="SUPFAM" id="SSF48452">
    <property type="entry name" value="TPR-like"/>
    <property type="match status" value="3"/>
</dbReference>